<keyword evidence="5" id="KW-1185">Reference proteome</keyword>
<dbReference type="InterPro" id="IPR036390">
    <property type="entry name" value="WH_DNA-bd_sf"/>
</dbReference>
<evidence type="ECO:0000313" key="4">
    <source>
        <dbReference type="EMBL" id="NUW33087.1"/>
    </source>
</evidence>
<evidence type="ECO:0000256" key="2">
    <source>
        <dbReference type="ARBA" id="ARBA00023163"/>
    </source>
</evidence>
<proteinExistence type="predicted"/>
<gene>
    <name evidence="4" type="ORF">HTZ77_16840</name>
</gene>
<keyword evidence="2" id="KW-0804">Transcription</keyword>
<dbReference type="Proteomes" id="UP000586042">
    <property type="component" value="Unassembled WGS sequence"/>
</dbReference>
<sequence length="342" mass="36889">MRSDRLLSIMLLLQTHGQLPAGTLAERLEVSVRTVMRDVEALSSAGVPVYTVRGPHGGIALLPGFRTDVTGLTTDEARALFVLLSGRAHDELGLGRAIGSALRKVMAALPASHRPDADLASRRVLIDPERWRGGPAQPAPDLAVLQEAVFGDRRLRVRYRHGGGSRPRSYTLDPYGLVNKAGVWYLVADHRGEPKLFRADRVSSAVVGDEPARRRDGLELAGLWDTLRRRIDDVPTPVPVTVSVRRDVLDRFLRVHQADLAPSAGADGFGGEGEGDGERVDVELRFRSLGAAGALLAFGPDVEVLEPVELRRVLAGRAAETAALYAARPRSEGPASGRGRGR</sequence>
<keyword evidence="1" id="KW-0805">Transcription regulation</keyword>
<dbReference type="InterPro" id="IPR028349">
    <property type="entry name" value="PafC-like"/>
</dbReference>
<dbReference type="AlphaFoldDB" id="A0A7Y6I7E6"/>
<protein>
    <submittedName>
        <fullName evidence="4">YafY family transcriptional regulator</fullName>
    </submittedName>
</protein>
<evidence type="ECO:0000313" key="5">
    <source>
        <dbReference type="Proteomes" id="UP000586042"/>
    </source>
</evidence>
<dbReference type="SUPFAM" id="SSF46785">
    <property type="entry name" value="Winged helix' DNA-binding domain"/>
    <property type="match status" value="1"/>
</dbReference>
<dbReference type="InterPro" id="IPR057727">
    <property type="entry name" value="WCX_dom"/>
</dbReference>
<name>A0A7Y6I7E6_9ACTN</name>
<accession>A0A7Y6I7E6</accession>
<feature type="domain" description="HTH deoR-type" evidence="3">
    <location>
        <begin position="2"/>
        <end position="61"/>
    </location>
</feature>
<evidence type="ECO:0000256" key="1">
    <source>
        <dbReference type="ARBA" id="ARBA00023015"/>
    </source>
</evidence>
<dbReference type="PIRSF" id="PIRSF016838">
    <property type="entry name" value="PafC"/>
    <property type="match status" value="1"/>
</dbReference>
<dbReference type="InterPro" id="IPR026881">
    <property type="entry name" value="WYL_dom"/>
</dbReference>
<dbReference type="InterPro" id="IPR036388">
    <property type="entry name" value="WH-like_DNA-bd_sf"/>
</dbReference>
<dbReference type="InterPro" id="IPR001034">
    <property type="entry name" value="DeoR_HTH"/>
</dbReference>
<dbReference type="Pfam" id="PF13280">
    <property type="entry name" value="WYL"/>
    <property type="match status" value="1"/>
</dbReference>
<evidence type="ECO:0000259" key="3">
    <source>
        <dbReference type="PROSITE" id="PS51000"/>
    </source>
</evidence>
<dbReference type="Pfam" id="PF08279">
    <property type="entry name" value="HTH_11"/>
    <property type="match status" value="1"/>
</dbReference>
<dbReference type="PROSITE" id="PS52050">
    <property type="entry name" value="WYL"/>
    <property type="match status" value="1"/>
</dbReference>
<dbReference type="Gene3D" id="1.10.10.10">
    <property type="entry name" value="Winged helix-like DNA-binding domain superfamily/Winged helix DNA-binding domain"/>
    <property type="match status" value="1"/>
</dbReference>
<reference evidence="4 5" key="1">
    <citation type="submission" date="2020-06" db="EMBL/GenBank/DDBJ databases">
        <title>Nonomuraea sp. SMC257, a novel actinomycete isolated from soil.</title>
        <authorList>
            <person name="Chanama M."/>
        </authorList>
    </citation>
    <scope>NUCLEOTIDE SEQUENCE [LARGE SCALE GENOMIC DNA]</scope>
    <source>
        <strain evidence="4 5">SMC257</strain>
    </source>
</reference>
<organism evidence="4 5">
    <name type="scientific">Nonomuraea montanisoli</name>
    <dbReference type="NCBI Taxonomy" id="2741721"/>
    <lineage>
        <taxon>Bacteria</taxon>
        <taxon>Bacillati</taxon>
        <taxon>Actinomycetota</taxon>
        <taxon>Actinomycetes</taxon>
        <taxon>Streptosporangiales</taxon>
        <taxon>Streptosporangiaceae</taxon>
        <taxon>Nonomuraea</taxon>
    </lineage>
</organism>
<dbReference type="Pfam" id="PF25583">
    <property type="entry name" value="WCX"/>
    <property type="match status" value="1"/>
</dbReference>
<dbReference type="InterPro" id="IPR013196">
    <property type="entry name" value="HTH_11"/>
</dbReference>
<dbReference type="PANTHER" id="PTHR34580:SF1">
    <property type="entry name" value="PROTEIN PAFC"/>
    <property type="match status" value="1"/>
</dbReference>
<dbReference type="GO" id="GO:0003700">
    <property type="term" value="F:DNA-binding transcription factor activity"/>
    <property type="evidence" value="ECO:0007669"/>
    <property type="project" value="InterPro"/>
</dbReference>
<dbReference type="PROSITE" id="PS51000">
    <property type="entry name" value="HTH_DEOR_2"/>
    <property type="match status" value="1"/>
</dbReference>
<dbReference type="PANTHER" id="PTHR34580">
    <property type="match status" value="1"/>
</dbReference>
<dbReference type="RefSeq" id="WP_175590536.1">
    <property type="nucleotide sequence ID" value="NZ_JABWGN010000006.1"/>
</dbReference>
<comment type="caution">
    <text evidence="4">The sequence shown here is derived from an EMBL/GenBank/DDBJ whole genome shotgun (WGS) entry which is preliminary data.</text>
</comment>
<dbReference type="EMBL" id="JABWGN010000006">
    <property type="protein sequence ID" value="NUW33087.1"/>
    <property type="molecule type" value="Genomic_DNA"/>
</dbReference>
<dbReference type="InterPro" id="IPR051534">
    <property type="entry name" value="CBASS_pafABC_assoc_protein"/>
</dbReference>